<reference evidence="1 2" key="1">
    <citation type="submission" date="2021-01" db="EMBL/GenBank/DDBJ databases">
        <title>Whole genome shotgun sequence of Microbispora amethystogenes NBRC 101907.</title>
        <authorList>
            <person name="Komaki H."/>
            <person name="Tamura T."/>
        </authorList>
    </citation>
    <scope>NUCLEOTIDE SEQUENCE [LARGE SCALE GENOMIC DNA]</scope>
    <source>
        <strain evidence="1 2">NBRC 101907</strain>
    </source>
</reference>
<protein>
    <submittedName>
        <fullName evidence="1">Uncharacterized protein</fullName>
    </submittedName>
</protein>
<accession>A0ABQ4F9V5</accession>
<evidence type="ECO:0000313" key="2">
    <source>
        <dbReference type="Proteomes" id="UP000651728"/>
    </source>
</evidence>
<evidence type="ECO:0000313" key="1">
    <source>
        <dbReference type="EMBL" id="GIH31568.1"/>
    </source>
</evidence>
<dbReference type="Proteomes" id="UP000651728">
    <property type="component" value="Unassembled WGS sequence"/>
</dbReference>
<organism evidence="1 2">
    <name type="scientific">Microbispora amethystogenes</name>
    <dbReference type="NCBI Taxonomy" id="1427754"/>
    <lineage>
        <taxon>Bacteria</taxon>
        <taxon>Bacillati</taxon>
        <taxon>Actinomycetota</taxon>
        <taxon>Actinomycetes</taxon>
        <taxon>Streptosporangiales</taxon>
        <taxon>Streptosporangiaceae</taxon>
        <taxon>Microbispora</taxon>
    </lineage>
</organism>
<gene>
    <name evidence="1" type="ORF">Mam01_17320</name>
</gene>
<keyword evidence="2" id="KW-1185">Reference proteome</keyword>
<sequence>MAMQWSRQEVVRAVTTCLLRADTTIDGYSVVGVIAEPDCMLVLFRWRRDPNTYALKIAFPTAPESPWTGLSVTSPDAWAADVAALLSEELGTGLVRPGRRLVRDGYVLLDTHEAPDVCPAGFSISPVPLDDAVPSLPRSQKTSGSPPAQVAAATAGCWLAEAGMDVTTPRQSIAEGKLVCWLQASVDNARWRPFVGQAAASWEDEQHTVARLDLVHIRPEVPSEVRDALIRLTVFEAAEAGALRVVTAIDEPELQGLGFRPACGGGFEIYTGSVGSPPDPTSA</sequence>
<name>A0ABQ4F9V5_9ACTN</name>
<comment type="caution">
    <text evidence="1">The sequence shown here is derived from an EMBL/GenBank/DDBJ whole genome shotgun (WGS) entry which is preliminary data.</text>
</comment>
<dbReference type="EMBL" id="BOOB01000012">
    <property type="protein sequence ID" value="GIH31568.1"/>
    <property type="molecule type" value="Genomic_DNA"/>
</dbReference>
<proteinExistence type="predicted"/>